<reference evidence="2" key="1">
    <citation type="journal article" date="2013" name="Proc. Natl. Acad. Sci. U.S.A.">
        <title>Genome structure and metabolic features in the red seaweed Chondrus crispus shed light on evolution of the Archaeplastida.</title>
        <authorList>
            <person name="Collen J."/>
            <person name="Porcel B."/>
            <person name="Carre W."/>
            <person name="Ball S.G."/>
            <person name="Chaparro C."/>
            <person name="Tonon T."/>
            <person name="Barbeyron T."/>
            <person name="Michel G."/>
            <person name="Noel B."/>
            <person name="Valentin K."/>
            <person name="Elias M."/>
            <person name="Artiguenave F."/>
            <person name="Arun A."/>
            <person name="Aury J.M."/>
            <person name="Barbosa-Neto J.F."/>
            <person name="Bothwell J.H."/>
            <person name="Bouget F.Y."/>
            <person name="Brillet L."/>
            <person name="Cabello-Hurtado F."/>
            <person name="Capella-Gutierrez S."/>
            <person name="Charrier B."/>
            <person name="Cladiere L."/>
            <person name="Cock J.M."/>
            <person name="Coelho S.M."/>
            <person name="Colleoni C."/>
            <person name="Czjzek M."/>
            <person name="Da Silva C."/>
            <person name="Delage L."/>
            <person name="Denoeud F."/>
            <person name="Deschamps P."/>
            <person name="Dittami S.M."/>
            <person name="Gabaldon T."/>
            <person name="Gachon C.M."/>
            <person name="Groisillier A."/>
            <person name="Herve C."/>
            <person name="Jabbari K."/>
            <person name="Katinka M."/>
            <person name="Kloareg B."/>
            <person name="Kowalczyk N."/>
            <person name="Labadie K."/>
            <person name="Leblanc C."/>
            <person name="Lopez P.J."/>
            <person name="McLachlan D.H."/>
            <person name="Meslet-Cladiere L."/>
            <person name="Moustafa A."/>
            <person name="Nehr Z."/>
            <person name="Nyvall Collen P."/>
            <person name="Panaud O."/>
            <person name="Partensky F."/>
            <person name="Poulain J."/>
            <person name="Rensing S.A."/>
            <person name="Rousvoal S."/>
            <person name="Samson G."/>
            <person name="Symeonidi A."/>
            <person name="Weissenbach J."/>
            <person name="Zambounis A."/>
            <person name="Wincker P."/>
            <person name="Boyen C."/>
        </authorList>
    </citation>
    <scope>NUCLEOTIDE SEQUENCE [LARGE SCALE GENOMIC DNA]</scope>
    <source>
        <strain evidence="2">cv. Stackhouse</strain>
    </source>
</reference>
<dbReference type="Gramene" id="CDF40550">
    <property type="protein sequence ID" value="CDF40550"/>
    <property type="gene ID" value="CHC_T00000778001"/>
</dbReference>
<accession>R7QT70</accession>
<dbReference type="KEGG" id="ccp:CHC_T00000778001"/>
<dbReference type="AlphaFoldDB" id="R7QT70"/>
<proteinExistence type="predicted"/>
<evidence type="ECO:0000313" key="2">
    <source>
        <dbReference type="Proteomes" id="UP000012073"/>
    </source>
</evidence>
<sequence length="68" mass="7654">MIGNKLGTARWHVQSHKRVYYNNTTSDKAGSREKNLRSITQQEASSAHASFCHTIEAHASCKPLKKKN</sequence>
<name>R7QT70_CHOCR</name>
<organism evidence="1 2">
    <name type="scientific">Chondrus crispus</name>
    <name type="common">Carrageen Irish moss</name>
    <name type="synonym">Polymorpha crispa</name>
    <dbReference type="NCBI Taxonomy" id="2769"/>
    <lineage>
        <taxon>Eukaryota</taxon>
        <taxon>Rhodophyta</taxon>
        <taxon>Florideophyceae</taxon>
        <taxon>Rhodymeniophycidae</taxon>
        <taxon>Gigartinales</taxon>
        <taxon>Gigartinaceae</taxon>
        <taxon>Chondrus</taxon>
    </lineage>
</organism>
<evidence type="ECO:0000313" key="1">
    <source>
        <dbReference type="EMBL" id="CDF40550.1"/>
    </source>
</evidence>
<dbReference type="GeneID" id="17318561"/>
<dbReference type="RefSeq" id="XP_005710844.1">
    <property type="nucleotide sequence ID" value="XM_005710787.1"/>
</dbReference>
<gene>
    <name evidence="1" type="ORF">CHC_T00000778001</name>
</gene>
<dbReference type="EMBL" id="HG002199">
    <property type="protein sequence ID" value="CDF40550.1"/>
    <property type="molecule type" value="Genomic_DNA"/>
</dbReference>
<keyword evidence="2" id="KW-1185">Reference proteome</keyword>
<protein>
    <submittedName>
        <fullName evidence="1">Uncharacterized protein</fullName>
    </submittedName>
</protein>
<dbReference type="Proteomes" id="UP000012073">
    <property type="component" value="Unassembled WGS sequence"/>
</dbReference>